<dbReference type="SUPFAM" id="SSF47391">
    <property type="entry name" value="Dimerization-anchoring domain of cAMP-dependent PK regulatory subunit"/>
    <property type="match status" value="1"/>
</dbReference>
<name>A0A816TN71_9BILA</name>
<dbReference type="Proteomes" id="UP000663856">
    <property type="component" value="Unassembled WGS sequence"/>
</dbReference>
<gene>
    <name evidence="3" type="ORF">WKI299_LOCUS19766</name>
    <name evidence="2" type="ORF">XDN619_LOCUS7218</name>
</gene>
<evidence type="ECO:0008006" key="5">
    <source>
        <dbReference type="Google" id="ProtNLM"/>
    </source>
</evidence>
<sequence length="93" mass="10830">MNKMTQVEIPTELPIILRNFTLSVLRKKPHDIIDHAVDYFTQLQQQQQQQQQQKSHLMTDDNGVTTVPFSFSSPIRHHEKKLQTPTQHVKLSG</sequence>
<dbReference type="AlphaFoldDB" id="A0A816TN71"/>
<evidence type="ECO:0000313" key="4">
    <source>
        <dbReference type="Proteomes" id="UP000663856"/>
    </source>
</evidence>
<reference evidence="3" key="1">
    <citation type="submission" date="2021-02" db="EMBL/GenBank/DDBJ databases">
        <authorList>
            <person name="Nowell W R."/>
        </authorList>
    </citation>
    <scope>NUCLEOTIDE SEQUENCE</scope>
</reference>
<comment type="caution">
    <text evidence="3">The sequence shown here is derived from an EMBL/GenBank/DDBJ whole genome shotgun (WGS) entry which is preliminary data.</text>
</comment>
<feature type="region of interest" description="Disordered" evidence="1">
    <location>
        <begin position="71"/>
        <end position="93"/>
    </location>
</feature>
<organism evidence="3 4">
    <name type="scientific">Rotaria magnacalcarata</name>
    <dbReference type="NCBI Taxonomy" id="392030"/>
    <lineage>
        <taxon>Eukaryota</taxon>
        <taxon>Metazoa</taxon>
        <taxon>Spiralia</taxon>
        <taxon>Gnathifera</taxon>
        <taxon>Rotifera</taxon>
        <taxon>Eurotatoria</taxon>
        <taxon>Bdelloidea</taxon>
        <taxon>Philodinida</taxon>
        <taxon>Philodinidae</taxon>
        <taxon>Rotaria</taxon>
    </lineage>
</organism>
<dbReference type="EMBL" id="CAJNRF010008129">
    <property type="protein sequence ID" value="CAF2098721.1"/>
    <property type="molecule type" value="Genomic_DNA"/>
</dbReference>
<evidence type="ECO:0000256" key="1">
    <source>
        <dbReference type="SAM" id="MobiDB-lite"/>
    </source>
</evidence>
<dbReference type="Gene3D" id="1.20.890.10">
    <property type="entry name" value="cAMP-dependent protein kinase regulatory subunit, dimerization-anchoring domain"/>
    <property type="match status" value="1"/>
</dbReference>
<protein>
    <recommendedName>
        <fullName evidence="5">RIIa domain-containing protein</fullName>
    </recommendedName>
</protein>
<proteinExistence type="predicted"/>
<evidence type="ECO:0000313" key="3">
    <source>
        <dbReference type="EMBL" id="CAF2098721.1"/>
    </source>
</evidence>
<evidence type="ECO:0000313" key="2">
    <source>
        <dbReference type="EMBL" id="CAF2043805.1"/>
    </source>
</evidence>
<dbReference type="EMBL" id="CAJNRG010002135">
    <property type="protein sequence ID" value="CAF2043805.1"/>
    <property type="molecule type" value="Genomic_DNA"/>
</dbReference>
<dbReference type="Proteomes" id="UP000663887">
    <property type="component" value="Unassembled WGS sequence"/>
</dbReference>
<accession>A0A816TN71</accession>
<feature type="compositionally biased region" description="Polar residues" evidence="1">
    <location>
        <begin position="83"/>
        <end position="93"/>
    </location>
</feature>